<sequence>MNGSPASAECNKGSLGDVDVKGKILVCEGDLWDDTNLEKGQVVKDAGGAAMILINAEETGYITSPLLHVLPATSIPYPAGHKIKNVRNKVPSLGKISHASSTSISGKWLIQKAIAVQCSLWRDYAKQVASGPNQLRFAKLVGFAHRRDEILITTFILKETASAEPTIVSISHRFGSRENCQQQLLKIPWEEGKKVELVEERGFAAVSHSKGYQTVLRQQHLEMLVRSAVQCPSTSDIINILTWKSNPLPELTIWHRMVHFPDHRTQQRTALLGGKARRIDALYKCNLMIETFKSEKSSHLNPHENLGGDMIGMILAG</sequence>
<dbReference type="Pfam" id="PF02225">
    <property type="entry name" value="PA"/>
    <property type="match status" value="1"/>
</dbReference>
<dbReference type="CDD" id="cd02120">
    <property type="entry name" value="PA_subtilisin_like"/>
    <property type="match status" value="1"/>
</dbReference>
<organism evidence="2 3">
    <name type="scientific">Dillenia turbinata</name>
    <dbReference type="NCBI Taxonomy" id="194707"/>
    <lineage>
        <taxon>Eukaryota</taxon>
        <taxon>Viridiplantae</taxon>
        <taxon>Streptophyta</taxon>
        <taxon>Embryophyta</taxon>
        <taxon>Tracheophyta</taxon>
        <taxon>Spermatophyta</taxon>
        <taxon>Magnoliopsida</taxon>
        <taxon>eudicotyledons</taxon>
        <taxon>Gunneridae</taxon>
        <taxon>Pentapetalae</taxon>
        <taxon>Dilleniales</taxon>
        <taxon>Dilleniaceae</taxon>
        <taxon>Dillenia</taxon>
    </lineage>
</organism>
<evidence type="ECO:0000259" key="1">
    <source>
        <dbReference type="Pfam" id="PF02225"/>
    </source>
</evidence>
<gene>
    <name evidence="2" type="ORF">RJ641_036126</name>
</gene>
<accession>A0AAN8VPD0</accession>
<reference evidence="2 3" key="1">
    <citation type="submission" date="2023-12" db="EMBL/GenBank/DDBJ databases">
        <title>A high-quality genome assembly for Dillenia turbinata (Dilleniales).</title>
        <authorList>
            <person name="Chanderbali A."/>
        </authorList>
    </citation>
    <scope>NUCLEOTIDE SEQUENCE [LARGE SCALE GENOMIC DNA]</scope>
    <source>
        <strain evidence="2">LSX21</strain>
        <tissue evidence="2">Leaf</tissue>
    </source>
</reference>
<evidence type="ECO:0000313" key="3">
    <source>
        <dbReference type="Proteomes" id="UP001370490"/>
    </source>
</evidence>
<keyword evidence="3" id="KW-1185">Reference proteome</keyword>
<comment type="caution">
    <text evidence="2">The sequence shown here is derived from an EMBL/GenBank/DDBJ whole genome shotgun (WGS) entry which is preliminary data.</text>
</comment>
<evidence type="ECO:0000313" key="2">
    <source>
        <dbReference type="EMBL" id="KAK6933232.1"/>
    </source>
</evidence>
<dbReference type="AlphaFoldDB" id="A0AAN8VPD0"/>
<dbReference type="EMBL" id="JBAMMX010000009">
    <property type="protein sequence ID" value="KAK6933232.1"/>
    <property type="molecule type" value="Genomic_DNA"/>
</dbReference>
<protein>
    <submittedName>
        <fullName evidence="2">PA domain</fullName>
    </submittedName>
</protein>
<feature type="domain" description="PA" evidence="1">
    <location>
        <begin position="8"/>
        <end position="83"/>
    </location>
</feature>
<dbReference type="Proteomes" id="UP001370490">
    <property type="component" value="Unassembled WGS sequence"/>
</dbReference>
<dbReference type="Gene3D" id="3.50.30.30">
    <property type="match status" value="1"/>
</dbReference>
<proteinExistence type="predicted"/>
<dbReference type="InterPro" id="IPR003137">
    <property type="entry name" value="PA_domain"/>
</dbReference>
<name>A0AAN8VPD0_9MAGN</name>